<evidence type="ECO:0000313" key="4">
    <source>
        <dbReference type="Proteomes" id="UP000198851"/>
    </source>
</evidence>
<keyword evidence="1" id="KW-0812">Transmembrane</keyword>
<keyword evidence="1" id="KW-1133">Transmembrane helix</keyword>
<feature type="transmembrane region" description="Helical" evidence="1">
    <location>
        <begin position="204"/>
        <end position="227"/>
    </location>
</feature>
<feature type="domain" description="EamA" evidence="2">
    <location>
        <begin position="147"/>
        <end position="270"/>
    </location>
</feature>
<feature type="transmembrane region" description="Helical" evidence="1">
    <location>
        <begin position="91"/>
        <end position="110"/>
    </location>
</feature>
<evidence type="ECO:0000313" key="3">
    <source>
        <dbReference type="EMBL" id="SFK84805.1"/>
    </source>
</evidence>
<feature type="transmembrane region" description="Helical" evidence="1">
    <location>
        <begin position="234"/>
        <end position="253"/>
    </location>
</feature>
<accession>A0A1I4CV69</accession>
<feature type="transmembrane region" description="Helical" evidence="1">
    <location>
        <begin position="65"/>
        <end position="85"/>
    </location>
</feature>
<keyword evidence="1" id="KW-0472">Membrane</keyword>
<feature type="transmembrane region" description="Helical" evidence="1">
    <location>
        <begin position="119"/>
        <end position="137"/>
    </location>
</feature>
<dbReference type="AlphaFoldDB" id="A0A1I4CV69"/>
<dbReference type="OrthoDB" id="7818056at2"/>
<dbReference type="RefSeq" id="WP_093322528.1">
    <property type="nucleotide sequence ID" value="NZ_FOSZ01000002.1"/>
</dbReference>
<dbReference type="InterPro" id="IPR000620">
    <property type="entry name" value="EamA_dom"/>
</dbReference>
<evidence type="ECO:0000256" key="1">
    <source>
        <dbReference type="SAM" id="Phobius"/>
    </source>
</evidence>
<dbReference type="STRING" id="1280847.SAMN04488036_102512"/>
<feature type="transmembrane region" description="Helical" evidence="1">
    <location>
        <begin position="259"/>
        <end position="278"/>
    </location>
</feature>
<name>A0A1I4CV69_9RHOB</name>
<dbReference type="EMBL" id="FOSZ01000002">
    <property type="protein sequence ID" value="SFK84805.1"/>
    <property type="molecule type" value="Genomic_DNA"/>
</dbReference>
<dbReference type="InterPro" id="IPR037185">
    <property type="entry name" value="EmrE-like"/>
</dbReference>
<feature type="transmembrane region" description="Helical" evidence="1">
    <location>
        <begin position="30"/>
        <end position="53"/>
    </location>
</feature>
<feature type="transmembrane region" description="Helical" evidence="1">
    <location>
        <begin position="149"/>
        <end position="169"/>
    </location>
</feature>
<evidence type="ECO:0000259" key="2">
    <source>
        <dbReference type="Pfam" id="PF00892"/>
    </source>
</evidence>
<organism evidence="3 4">
    <name type="scientific">Shimia haliotis</name>
    <dbReference type="NCBI Taxonomy" id="1280847"/>
    <lineage>
        <taxon>Bacteria</taxon>
        <taxon>Pseudomonadati</taxon>
        <taxon>Pseudomonadota</taxon>
        <taxon>Alphaproteobacteria</taxon>
        <taxon>Rhodobacterales</taxon>
        <taxon>Roseobacteraceae</taxon>
    </lineage>
</organism>
<dbReference type="PANTHER" id="PTHR22911">
    <property type="entry name" value="ACYL-MALONYL CONDENSING ENZYME-RELATED"/>
    <property type="match status" value="1"/>
</dbReference>
<gene>
    <name evidence="3" type="ORF">SAMN04488036_102512</name>
</gene>
<feature type="domain" description="EamA" evidence="2">
    <location>
        <begin position="17"/>
        <end position="133"/>
    </location>
</feature>
<dbReference type="Gene3D" id="1.10.3730.20">
    <property type="match status" value="1"/>
</dbReference>
<protein>
    <submittedName>
        <fullName evidence="3">Threonine/homoserine efflux transporter RhtA</fullName>
    </submittedName>
</protein>
<dbReference type="GO" id="GO:0016020">
    <property type="term" value="C:membrane"/>
    <property type="evidence" value="ECO:0007669"/>
    <property type="project" value="InterPro"/>
</dbReference>
<reference evidence="4" key="1">
    <citation type="submission" date="2016-10" db="EMBL/GenBank/DDBJ databases">
        <authorList>
            <person name="Varghese N."/>
            <person name="Submissions S."/>
        </authorList>
    </citation>
    <scope>NUCLEOTIDE SEQUENCE [LARGE SCALE GENOMIC DNA]</scope>
    <source>
        <strain evidence="4">DSM 28453</strain>
    </source>
</reference>
<keyword evidence="4" id="KW-1185">Reference proteome</keyword>
<dbReference type="Pfam" id="PF00892">
    <property type="entry name" value="EamA"/>
    <property type="match status" value="2"/>
</dbReference>
<dbReference type="SUPFAM" id="SSF103481">
    <property type="entry name" value="Multidrug resistance efflux transporter EmrE"/>
    <property type="match status" value="2"/>
</dbReference>
<proteinExistence type="predicted"/>
<feature type="transmembrane region" description="Helical" evidence="1">
    <location>
        <begin position="176"/>
        <end position="198"/>
    </location>
</feature>
<dbReference type="Proteomes" id="UP000198851">
    <property type="component" value="Unassembled WGS sequence"/>
</dbReference>
<sequence>MWRLPALMFLAMSLIPAGDAAGKLMTQNHGLSPLFVAWSRFALGALLALPLVRADTLRHMTDWRIWLRALLLVGGITSIQTALQHAPLADVFAAFFIGPIFSFALSAFLLGERVTVPRAALMGLGFVGVLLVVRPAIGGEAPILTTGRSFAVLAGLFYGAFLTASRWLATAARPGNLLFTQLCLGAIALTPFAVTAIPEMTGEIAGLTFASAAFSGLGNLLLIYAYMRGNASELAPYVYFQLASAVALGWLIFAEFPDALTWAGLALIATAGLASARLSRP</sequence>